<organism evidence="2 3">
    <name type="scientific">Candidatus Avipropionibacterium avicola</name>
    <dbReference type="NCBI Taxonomy" id="2840701"/>
    <lineage>
        <taxon>Bacteria</taxon>
        <taxon>Bacillati</taxon>
        <taxon>Actinomycetota</taxon>
        <taxon>Actinomycetes</taxon>
        <taxon>Propionibacteriales</taxon>
        <taxon>Propionibacteriaceae</taxon>
        <taxon>Propionibacteriaceae incertae sedis</taxon>
        <taxon>Candidatus Avipropionibacterium</taxon>
    </lineage>
</organism>
<evidence type="ECO:0000313" key="2">
    <source>
        <dbReference type="EMBL" id="HIT75967.1"/>
    </source>
</evidence>
<dbReference type="InterPro" id="IPR036653">
    <property type="entry name" value="CinA-like_C"/>
</dbReference>
<feature type="domain" description="CinA C-terminal" evidence="1">
    <location>
        <begin position="7"/>
        <end position="154"/>
    </location>
</feature>
<accession>A0A9D1GZE8</accession>
<proteinExistence type="predicted"/>
<dbReference type="EMBL" id="DVLP01000307">
    <property type="protein sequence ID" value="HIT75967.1"/>
    <property type="molecule type" value="Genomic_DNA"/>
</dbReference>
<dbReference type="AlphaFoldDB" id="A0A9D1GZE8"/>
<dbReference type="Proteomes" id="UP000886842">
    <property type="component" value="Unassembled WGS sequence"/>
</dbReference>
<evidence type="ECO:0000259" key="1">
    <source>
        <dbReference type="Pfam" id="PF02464"/>
    </source>
</evidence>
<dbReference type="NCBIfam" id="TIGR00199">
    <property type="entry name" value="PncC_domain"/>
    <property type="match status" value="1"/>
</dbReference>
<dbReference type="Pfam" id="PF02464">
    <property type="entry name" value="CinA"/>
    <property type="match status" value="1"/>
</dbReference>
<gene>
    <name evidence="2" type="ORF">IAA98_10300</name>
</gene>
<reference evidence="2" key="1">
    <citation type="submission" date="2020-10" db="EMBL/GenBank/DDBJ databases">
        <authorList>
            <person name="Gilroy R."/>
        </authorList>
    </citation>
    <scope>NUCLEOTIDE SEQUENCE</scope>
    <source>
        <strain evidence="2">ChiGjej1B1-24693</strain>
    </source>
</reference>
<comment type="caution">
    <text evidence="2">The sequence shown here is derived from an EMBL/GenBank/DDBJ whole genome shotgun (WGS) entry which is preliminary data.</text>
</comment>
<name>A0A9D1GZE8_9ACTN</name>
<protein>
    <submittedName>
        <fullName evidence="2">Nicotinamide-nucleotide amidohydrolase family protein</fullName>
    </submittedName>
</protein>
<reference evidence="2" key="2">
    <citation type="journal article" date="2021" name="PeerJ">
        <title>Extensive microbial diversity within the chicken gut microbiome revealed by metagenomics and culture.</title>
        <authorList>
            <person name="Gilroy R."/>
            <person name="Ravi A."/>
            <person name="Getino M."/>
            <person name="Pursley I."/>
            <person name="Horton D.L."/>
            <person name="Alikhan N.F."/>
            <person name="Baker D."/>
            <person name="Gharbi K."/>
            <person name="Hall N."/>
            <person name="Watson M."/>
            <person name="Adriaenssens E.M."/>
            <person name="Foster-Nyarko E."/>
            <person name="Jarju S."/>
            <person name="Secka A."/>
            <person name="Antonio M."/>
            <person name="Oren A."/>
            <person name="Chaudhuri R.R."/>
            <person name="La Ragione R."/>
            <person name="Hildebrand F."/>
            <person name="Pallen M.J."/>
        </authorList>
    </citation>
    <scope>NUCLEOTIDE SEQUENCE</scope>
    <source>
        <strain evidence="2">ChiGjej1B1-24693</strain>
    </source>
</reference>
<dbReference type="InterPro" id="IPR008136">
    <property type="entry name" value="CinA_C"/>
</dbReference>
<dbReference type="SUPFAM" id="SSF142433">
    <property type="entry name" value="CinA-like"/>
    <property type="match status" value="1"/>
</dbReference>
<sequence length="168" mass="17210">MATTTVDPVIAALLSRSQTLAVAESLTGGLVAAMFTAAAGVSQVFRGGVVAYATDLKHQLLGVPSEHLAEHGAVHPDTARLMAEGVRDRLGSDWGLATTGVAGPDRQEGHPVGTVHVAVAGPERTQVRTLSLEGNRKQIRARAARAAIELAGEMLAGDMLAGTASDQG</sequence>
<evidence type="ECO:0000313" key="3">
    <source>
        <dbReference type="Proteomes" id="UP000886842"/>
    </source>
</evidence>
<dbReference type="Gene3D" id="3.90.950.20">
    <property type="entry name" value="CinA-like"/>
    <property type="match status" value="1"/>
</dbReference>